<dbReference type="PROSITE" id="PS51318">
    <property type="entry name" value="TAT"/>
    <property type="match status" value="1"/>
</dbReference>
<reference evidence="2 3" key="1">
    <citation type="journal article" date="2015" name="Stand. Genomic Sci.">
        <title>Genomic Encyclopedia of Bacterial and Archaeal Type Strains, Phase III: the genomes of soil and plant-associated and newly described type strains.</title>
        <authorList>
            <person name="Whitman W.B."/>
            <person name="Woyke T."/>
            <person name="Klenk H.P."/>
            <person name="Zhou Y."/>
            <person name="Lilburn T.G."/>
            <person name="Beck B.J."/>
            <person name="De Vos P."/>
            <person name="Vandamme P."/>
            <person name="Eisen J.A."/>
            <person name="Garrity G."/>
            <person name="Hugenholtz P."/>
            <person name="Kyrpides N.C."/>
        </authorList>
    </citation>
    <scope>NUCLEOTIDE SEQUENCE [LARGE SCALE GENOMIC DNA]</scope>
    <source>
        <strain evidence="2 3">CGMCC 1.10124</strain>
    </source>
</reference>
<dbReference type="AlphaFoldDB" id="A0A3M0CVL7"/>
<dbReference type="Proteomes" id="UP000277326">
    <property type="component" value="Unassembled WGS sequence"/>
</dbReference>
<protein>
    <submittedName>
        <fullName evidence="2">Uncharacterized protein</fullName>
    </submittedName>
</protein>
<dbReference type="InterPro" id="IPR006311">
    <property type="entry name" value="TAT_signal"/>
</dbReference>
<comment type="caution">
    <text evidence="2">The sequence shown here is derived from an EMBL/GenBank/DDBJ whole genome shotgun (WGS) entry which is preliminary data.</text>
</comment>
<feature type="compositionally biased region" description="Low complexity" evidence="1">
    <location>
        <begin position="35"/>
        <end position="66"/>
    </location>
</feature>
<feature type="region of interest" description="Disordered" evidence="1">
    <location>
        <begin position="24"/>
        <end position="77"/>
    </location>
</feature>
<dbReference type="RefSeq" id="WP_158601197.1">
    <property type="nucleotide sequence ID" value="NZ_REFS01000006.1"/>
</dbReference>
<organism evidence="2 3">
    <name type="scientific">Haloplanus aerogenes</name>
    <dbReference type="NCBI Taxonomy" id="660522"/>
    <lineage>
        <taxon>Archaea</taxon>
        <taxon>Methanobacteriati</taxon>
        <taxon>Methanobacteriota</taxon>
        <taxon>Stenosarchaea group</taxon>
        <taxon>Halobacteria</taxon>
        <taxon>Halobacteriales</taxon>
        <taxon>Haloferacaceae</taxon>
        <taxon>Haloplanus</taxon>
    </lineage>
</organism>
<evidence type="ECO:0000313" key="2">
    <source>
        <dbReference type="EMBL" id="RMB12935.1"/>
    </source>
</evidence>
<dbReference type="EMBL" id="REFS01000006">
    <property type="protein sequence ID" value="RMB12935.1"/>
    <property type="molecule type" value="Genomic_DNA"/>
</dbReference>
<dbReference type="PROSITE" id="PS51257">
    <property type="entry name" value="PROKAR_LIPOPROTEIN"/>
    <property type="match status" value="1"/>
</dbReference>
<feature type="compositionally biased region" description="Polar residues" evidence="1">
    <location>
        <begin position="24"/>
        <end position="34"/>
    </location>
</feature>
<evidence type="ECO:0000256" key="1">
    <source>
        <dbReference type="SAM" id="MobiDB-lite"/>
    </source>
</evidence>
<proteinExistence type="predicted"/>
<name>A0A3M0CVL7_9EURY</name>
<evidence type="ECO:0000313" key="3">
    <source>
        <dbReference type="Proteomes" id="UP000277326"/>
    </source>
</evidence>
<accession>A0A3M0CVL7</accession>
<sequence>MTGPLSRRRFLEWSLVSSFLAGCSTTNNSTGRSATPTDTTSTATATSTPEPTEQTETPQEPEYPDTGSLSFNPAGGAPADHAVFNGDVDLGVFSNNPEDYQMPSIQQLRELYHFQQIDRIAEGLEGKVEVTGKKRSELLHEFPRRLLNGEWVDSNIAEVLEERHDTDLGDFFYEEVFNSKAPLIERIPESNYNGLWMNVEMLSTDTGVSSTHDFIRTAALAAAEHYSVGNETFTSHMKTLGGSHGLGIAMTGLTYNQSKQSNQKVYGIETDPNEPEQIWPLQKGYVNRDSRIPIEKPEAPGNITQWMGIGFDDGKIPEVFQNTEYSNINLQIEGVDQWVDFKRNSANHAGMKFVDSMVLAAYIEDEAYEDGQLPGLEDATVRVSPKGLDYNLA</sequence>
<gene>
    <name evidence="2" type="ORF">ATH50_3091</name>
</gene>